<evidence type="ECO:0000313" key="1">
    <source>
        <dbReference type="EMBL" id="CAB1209847.1"/>
    </source>
</evidence>
<protein>
    <recommendedName>
        <fullName evidence="3">KTSC domain-containing protein</fullName>
    </recommendedName>
</protein>
<name>A0A811GAE9_9GAMM</name>
<dbReference type="Proteomes" id="UP000489961">
    <property type="component" value="Unassembled WGS sequence"/>
</dbReference>
<accession>A0A811GAE9</accession>
<dbReference type="EMBL" id="CADDTS010000012">
    <property type="protein sequence ID" value="CAB1209847.1"/>
    <property type="molecule type" value="Genomic_DNA"/>
</dbReference>
<evidence type="ECO:0000313" key="2">
    <source>
        <dbReference type="Proteomes" id="UP000489961"/>
    </source>
</evidence>
<reference evidence="1 2" key="1">
    <citation type="submission" date="2020-02" db="EMBL/GenBank/DDBJ databases">
        <authorList>
            <person name="Chaudhuri R."/>
        </authorList>
    </citation>
    <scope>NUCLEOTIDE SEQUENCE [LARGE SCALE GENOMIC DNA]</scope>
    <source>
        <strain evidence="1">SFB21</strain>
    </source>
</reference>
<organism evidence="1 2">
    <name type="scientific">Acinetobacter bouvetii</name>
    <dbReference type="NCBI Taxonomy" id="202951"/>
    <lineage>
        <taxon>Bacteria</taxon>
        <taxon>Pseudomonadati</taxon>
        <taxon>Pseudomonadota</taxon>
        <taxon>Gammaproteobacteria</taxon>
        <taxon>Moraxellales</taxon>
        <taxon>Moraxellaceae</taxon>
        <taxon>Acinetobacter</taxon>
    </lineage>
</organism>
<evidence type="ECO:0008006" key="3">
    <source>
        <dbReference type="Google" id="ProtNLM"/>
    </source>
</evidence>
<gene>
    <name evidence="1" type="ORF">SFB21_0635</name>
</gene>
<proteinExistence type="predicted"/>
<sequence>MFRIEALQHYLDLNHDSGVANYEIGQEFIRIQFKKKSRIYTYNYASAGYQHVENMKQLAQYGDGLNAYINQHVHQLYVK</sequence>
<comment type="caution">
    <text evidence="1">The sequence shown here is derived from an EMBL/GenBank/DDBJ whole genome shotgun (WGS) entry which is preliminary data.</text>
</comment>
<dbReference type="AlphaFoldDB" id="A0A811GAE9"/>